<name>A0A931DGA8_9ACTN</name>
<comment type="similarity">
    <text evidence="6">Belongs to the ABC-4 integral membrane protein family.</text>
</comment>
<keyword evidence="3 8" id="KW-0812">Transmembrane</keyword>
<evidence type="ECO:0000256" key="8">
    <source>
        <dbReference type="SAM" id="Phobius"/>
    </source>
</evidence>
<gene>
    <name evidence="11" type="ORF">IW256_000326</name>
</gene>
<keyword evidence="5 8" id="KW-0472">Membrane</keyword>
<protein>
    <submittedName>
        <fullName evidence="11">ABC transport system permease protein</fullName>
    </submittedName>
</protein>
<evidence type="ECO:0000313" key="12">
    <source>
        <dbReference type="Proteomes" id="UP000614047"/>
    </source>
</evidence>
<dbReference type="InterPro" id="IPR025857">
    <property type="entry name" value="MacB_PCD"/>
</dbReference>
<feature type="transmembrane region" description="Helical" evidence="8">
    <location>
        <begin position="403"/>
        <end position="423"/>
    </location>
</feature>
<feature type="transmembrane region" description="Helical" evidence="8">
    <location>
        <begin position="489"/>
        <end position="507"/>
    </location>
</feature>
<evidence type="ECO:0000256" key="1">
    <source>
        <dbReference type="ARBA" id="ARBA00004651"/>
    </source>
</evidence>
<keyword evidence="2" id="KW-1003">Cell membrane</keyword>
<evidence type="ECO:0000256" key="2">
    <source>
        <dbReference type="ARBA" id="ARBA00022475"/>
    </source>
</evidence>
<evidence type="ECO:0000256" key="7">
    <source>
        <dbReference type="SAM" id="MobiDB-lite"/>
    </source>
</evidence>
<feature type="transmembrane region" description="Helical" evidence="8">
    <location>
        <begin position="429"/>
        <end position="452"/>
    </location>
</feature>
<feature type="region of interest" description="Disordered" evidence="7">
    <location>
        <begin position="621"/>
        <end position="661"/>
    </location>
</feature>
<evidence type="ECO:0000256" key="5">
    <source>
        <dbReference type="ARBA" id="ARBA00023136"/>
    </source>
</evidence>
<feature type="domain" description="ABC3 transporter permease C-terminal" evidence="9">
    <location>
        <begin position="253"/>
        <end position="378"/>
    </location>
</feature>
<evidence type="ECO:0000256" key="6">
    <source>
        <dbReference type="ARBA" id="ARBA00038076"/>
    </source>
</evidence>
<evidence type="ECO:0000256" key="3">
    <source>
        <dbReference type="ARBA" id="ARBA00022692"/>
    </source>
</evidence>
<feature type="transmembrane region" description="Helical" evidence="8">
    <location>
        <begin position="251"/>
        <end position="274"/>
    </location>
</feature>
<reference evidence="11" key="1">
    <citation type="submission" date="2020-11" db="EMBL/GenBank/DDBJ databases">
        <title>Sequencing the genomes of 1000 actinobacteria strains.</title>
        <authorList>
            <person name="Klenk H.-P."/>
        </authorList>
    </citation>
    <scope>NUCLEOTIDE SEQUENCE</scope>
    <source>
        <strain evidence="11">DSM 43175</strain>
    </source>
</reference>
<keyword evidence="4 8" id="KW-1133">Transmembrane helix</keyword>
<comment type="subcellular location">
    <subcellularLocation>
        <location evidence="1">Cell membrane</location>
        <topology evidence="1">Multi-pass membrane protein</topology>
    </subcellularLocation>
</comment>
<dbReference type="PANTHER" id="PTHR30572:SF4">
    <property type="entry name" value="ABC TRANSPORTER PERMEASE YTRF"/>
    <property type="match status" value="1"/>
</dbReference>
<dbReference type="RefSeq" id="WP_197009245.1">
    <property type="nucleotide sequence ID" value="NZ_BAABES010000017.1"/>
</dbReference>
<proteinExistence type="inferred from homology"/>
<feature type="transmembrane region" description="Helical" evidence="8">
    <location>
        <begin position="747"/>
        <end position="775"/>
    </location>
</feature>
<dbReference type="InterPro" id="IPR050250">
    <property type="entry name" value="Macrolide_Exporter_MacB"/>
</dbReference>
<dbReference type="Pfam" id="PF12704">
    <property type="entry name" value="MacB_PCD"/>
    <property type="match status" value="1"/>
</dbReference>
<evidence type="ECO:0000259" key="10">
    <source>
        <dbReference type="Pfam" id="PF12704"/>
    </source>
</evidence>
<feature type="transmembrane region" description="Helical" evidence="8">
    <location>
        <begin position="348"/>
        <end position="370"/>
    </location>
</feature>
<evidence type="ECO:0000256" key="4">
    <source>
        <dbReference type="ARBA" id="ARBA00022989"/>
    </source>
</evidence>
<keyword evidence="12" id="KW-1185">Reference proteome</keyword>
<organism evidence="11 12">
    <name type="scientific">Actinomadura viridis</name>
    <dbReference type="NCBI Taxonomy" id="58110"/>
    <lineage>
        <taxon>Bacteria</taxon>
        <taxon>Bacillati</taxon>
        <taxon>Actinomycetota</taxon>
        <taxon>Actinomycetes</taxon>
        <taxon>Streptosporangiales</taxon>
        <taxon>Thermomonosporaceae</taxon>
        <taxon>Actinomadura</taxon>
    </lineage>
</organism>
<feature type="domain" description="MacB-like periplasmic core" evidence="10">
    <location>
        <begin position="17"/>
        <end position="207"/>
    </location>
</feature>
<feature type="transmembrane region" description="Helical" evidence="8">
    <location>
        <begin position="295"/>
        <end position="328"/>
    </location>
</feature>
<dbReference type="Pfam" id="PF02687">
    <property type="entry name" value="FtsX"/>
    <property type="match status" value="2"/>
</dbReference>
<dbReference type="GO" id="GO:0005886">
    <property type="term" value="C:plasma membrane"/>
    <property type="evidence" value="ECO:0007669"/>
    <property type="project" value="UniProtKB-SubCell"/>
</dbReference>
<dbReference type="InterPro" id="IPR003838">
    <property type="entry name" value="ABC3_permease_C"/>
</dbReference>
<dbReference type="PANTHER" id="PTHR30572">
    <property type="entry name" value="MEMBRANE COMPONENT OF TRANSPORTER-RELATED"/>
    <property type="match status" value="1"/>
</dbReference>
<dbReference type="GO" id="GO:0022857">
    <property type="term" value="F:transmembrane transporter activity"/>
    <property type="evidence" value="ECO:0007669"/>
    <property type="project" value="TreeGrafter"/>
</dbReference>
<feature type="transmembrane region" description="Helical" evidence="8">
    <location>
        <begin position="16"/>
        <end position="36"/>
    </location>
</feature>
<feature type="transmembrane region" description="Helical" evidence="8">
    <location>
        <begin position="802"/>
        <end position="825"/>
    </location>
</feature>
<evidence type="ECO:0000259" key="9">
    <source>
        <dbReference type="Pfam" id="PF02687"/>
    </source>
</evidence>
<evidence type="ECO:0000313" key="11">
    <source>
        <dbReference type="EMBL" id="MBG6086213.1"/>
    </source>
</evidence>
<feature type="transmembrane region" description="Helical" evidence="8">
    <location>
        <begin position="837"/>
        <end position="858"/>
    </location>
</feature>
<sequence length="875" mass="89530">MLKTTLAGLLARKVRLLLTAVAITLGVGFIAGTFVLTDTMDAGVQKTFARSAGKVDVAVLPRPGNKDGLPADLLARIRAVPGVVEAQGIVQGDAALLGRDGKAVGDVPTLGVSITGGRLLRHEFEKGRAPAGPAEAVLDARVAERERFGVGDTITVLDARDRPHRFTVVGLLDVGLDAEASRRGAVGFDAATAARMTGERTYREIDVAGAGRAAIARAVGGGGHEVLTGARLADRLAAEAGADTKIIRTGLLLFGLVAMLVSALVIYNTFAILIAQRMREMALLRCVGATRRQIFGGVLAESAVVGLVGSVLGLAAGLGLGAGVLALLDAFGVSGPGAPEMPPGDASLAPRTVLVGLAVGTVVTVLAALLPARAATRVAPVTALRADLEPGSARFRLGRVRTVLAVLLGTLGGAGVVLGSVVLEKGPAAMYAVAAAGALVFLAVIAVMPALVRPLSRLVGALPGRVAGVPGRLAVQNARRSPRRTATTTIALTIGVGLMSLFAVVAASSKASSERQLDTHFPVDFVIHPQLNRVQGVPHALAERLRGRPELGAVIEQRERAARVAGRQGGVTSITESALGTVIKPEFESGSLKDLRPGGALLDVKTARERNLRVGQVVTVEPLPRGPRPGEAAGRTGEGARPGTGARPDGTGPDGARPEREGAPVRLRIAGIFGGDVPMTGLVVTGADFERLFAATDPARVYVKAAGGISAAAARKAVDDAARPYPTAKVASAAEIREEFSGAIDTVLMIFAGLLGLAIVIALFGIANTLTLSVVERTRESALLRALGLTRGQLRRMLSVEALVMAVIGALTGVVLGVGFGWAATRAMDDDAVVALPYLRIAGFMVLAAAAGMLAAVLPARRAARASIVASLSQD</sequence>
<comment type="caution">
    <text evidence="11">The sequence shown here is derived from an EMBL/GenBank/DDBJ whole genome shotgun (WGS) entry which is preliminary data.</text>
</comment>
<dbReference type="Proteomes" id="UP000614047">
    <property type="component" value="Unassembled WGS sequence"/>
</dbReference>
<dbReference type="EMBL" id="JADOUA010000001">
    <property type="protein sequence ID" value="MBG6086213.1"/>
    <property type="molecule type" value="Genomic_DNA"/>
</dbReference>
<dbReference type="AlphaFoldDB" id="A0A931DGA8"/>
<accession>A0A931DGA8</accession>
<feature type="domain" description="ABC3 transporter permease C-terminal" evidence="9">
    <location>
        <begin position="754"/>
        <end position="867"/>
    </location>
</feature>